<evidence type="ECO:0000313" key="1">
    <source>
        <dbReference type="EMBL" id="KAA6394381.1"/>
    </source>
</evidence>
<proteinExistence type="predicted"/>
<dbReference type="Proteomes" id="UP000324800">
    <property type="component" value="Unassembled WGS sequence"/>
</dbReference>
<protein>
    <submittedName>
        <fullName evidence="1">Uncharacterized protein</fullName>
    </submittedName>
</protein>
<organism evidence="1 2">
    <name type="scientific">Streblomastix strix</name>
    <dbReference type="NCBI Taxonomy" id="222440"/>
    <lineage>
        <taxon>Eukaryota</taxon>
        <taxon>Metamonada</taxon>
        <taxon>Preaxostyla</taxon>
        <taxon>Oxymonadida</taxon>
        <taxon>Streblomastigidae</taxon>
        <taxon>Streblomastix</taxon>
    </lineage>
</organism>
<dbReference type="AlphaFoldDB" id="A0A5J4WHK0"/>
<reference evidence="1 2" key="1">
    <citation type="submission" date="2019-03" db="EMBL/GenBank/DDBJ databases">
        <title>Single cell metagenomics reveals metabolic interactions within the superorganism composed of flagellate Streblomastix strix and complex community of Bacteroidetes bacteria on its surface.</title>
        <authorList>
            <person name="Treitli S.C."/>
            <person name="Kolisko M."/>
            <person name="Husnik F."/>
            <person name="Keeling P."/>
            <person name="Hampl V."/>
        </authorList>
    </citation>
    <scope>NUCLEOTIDE SEQUENCE [LARGE SCALE GENOMIC DNA]</scope>
    <source>
        <strain evidence="1">ST1C</strain>
    </source>
</reference>
<dbReference type="EMBL" id="SNRW01001956">
    <property type="protein sequence ID" value="KAA6394381.1"/>
    <property type="molecule type" value="Genomic_DNA"/>
</dbReference>
<comment type="caution">
    <text evidence="1">The sequence shown here is derived from an EMBL/GenBank/DDBJ whole genome shotgun (WGS) entry which is preliminary data.</text>
</comment>
<evidence type="ECO:0000313" key="2">
    <source>
        <dbReference type="Proteomes" id="UP000324800"/>
    </source>
</evidence>
<name>A0A5J4WHK0_9EUKA</name>
<sequence>MDIDGTDDDYDYYQQQNTRQDRMNAKAKAFGKLLFHPSLIQRTRKHEGPQFREEAGDILAILVSYLNRDIMKINRLFSNISAQKNIYEKHLGYRFDVREQDLDNNLETPDNVVVYDKIKNAIYSANVSTTVVIFGEKDQQHKINWKKKYYTNVNDLKRTELAAKLKYQGIKGGPYMIWLSQTMPHKVREIKQTVSELTSQQKIRVQRFGIFFSHLQRMLHYQLKPTLENKLNKQN</sequence>
<accession>A0A5J4WHK0</accession>
<gene>
    <name evidence="1" type="ORF">EZS28_010088</name>
</gene>